<feature type="domain" description="FUZ/MON1/HPS1 first Longin" evidence="1">
    <location>
        <begin position="9"/>
        <end position="130"/>
    </location>
</feature>
<sequence>MPEEEGAPCLLCLATASGLPLFCRPPRPQVPFSLVGALHGVHLFGAAAGAELREAATPTAHLAWAGYGNSITLIGLSPARGPPGPALARILDSAFSAMVLVLGLDELVPVRNVERLKRDLRSCFGLIDALLKPKGGWGLGPPCCPLPPATPRDALL</sequence>
<gene>
    <name evidence="2" type="ORF">HGM15179_018714</name>
</gene>
<accession>A0A8K1FWG4</accession>
<evidence type="ECO:0000313" key="3">
    <source>
        <dbReference type="Proteomes" id="UP000796761"/>
    </source>
</evidence>
<dbReference type="Proteomes" id="UP000796761">
    <property type="component" value="Unassembled WGS sequence"/>
</dbReference>
<name>A0A8K1FWG4_9PASS</name>
<dbReference type="PANTHER" id="PTHR13559:SF1">
    <property type="entry name" value="PROTEIN FUZZY HOMOLOG"/>
    <property type="match status" value="1"/>
</dbReference>
<comment type="caution">
    <text evidence="2">The sequence shown here is derived from an EMBL/GenBank/DDBJ whole genome shotgun (WGS) entry which is preliminary data.</text>
</comment>
<dbReference type="PANTHER" id="PTHR13559">
    <property type="entry name" value="INTRACELLULAR TRAFFIC PROTEIN-RELATED"/>
    <property type="match status" value="1"/>
</dbReference>
<dbReference type="InterPro" id="IPR043972">
    <property type="entry name" value="FUZ/MON1/HPS1_longin_1"/>
</dbReference>
<evidence type="ECO:0000313" key="2">
    <source>
        <dbReference type="EMBL" id="TRZ08394.1"/>
    </source>
</evidence>
<dbReference type="AlphaFoldDB" id="A0A8K1FWG4"/>
<organism evidence="2 3">
    <name type="scientific">Zosterops borbonicus</name>
    <dbReference type="NCBI Taxonomy" id="364589"/>
    <lineage>
        <taxon>Eukaryota</taxon>
        <taxon>Metazoa</taxon>
        <taxon>Chordata</taxon>
        <taxon>Craniata</taxon>
        <taxon>Vertebrata</taxon>
        <taxon>Euteleostomi</taxon>
        <taxon>Archelosauria</taxon>
        <taxon>Archosauria</taxon>
        <taxon>Dinosauria</taxon>
        <taxon>Saurischia</taxon>
        <taxon>Theropoda</taxon>
        <taxon>Coelurosauria</taxon>
        <taxon>Aves</taxon>
        <taxon>Neognathae</taxon>
        <taxon>Neoaves</taxon>
        <taxon>Telluraves</taxon>
        <taxon>Australaves</taxon>
        <taxon>Passeriformes</taxon>
        <taxon>Sylvioidea</taxon>
        <taxon>Zosteropidae</taxon>
        <taxon>Zosterops</taxon>
    </lineage>
</organism>
<reference evidence="2" key="1">
    <citation type="submission" date="2019-04" db="EMBL/GenBank/DDBJ databases">
        <title>Genome assembly of Zosterops borbonicus 15179.</title>
        <authorList>
            <person name="Leroy T."/>
            <person name="Anselmetti Y."/>
            <person name="Tilak M.-K."/>
            <person name="Nabholz B."/>
        </authorList>
    </citation>
    <scope>NUCLEOTIDE SEQUENCE</scope>
    <source>
        <strain evidence="2">HGM_15179</strain>
        <tissue evidence="2">Muscle</tissue>
    </source>
</reference>
<dbReference type="InterPro" id="IPR026069">
    <property type="entry name" value="Fuzzy"/>
</dbReference>
<evidence type="ECO:0000259" key="1">
    <source>
        <dbReference type="Pfam" id="PF19036"/>
    </source>
</evidence>
<keyword evidence="3" id="KW-1185">Reference proteome</keyword>
<proteinExistence type="predicted"/>
<dbReference type="GO" id="GO:0016192">
    <property type="term" value="P:vesicle-mediated transport"/>
    <property type="evidence" value="ECO:0007669"/>
    <property type="project" value="InterPro"/>
</dbReference>
<dbReference type="OrthoDB" id="74835at2759"/>
<dbReference type="GO" id="GO:1905515">
    <property type="term" value="P:non-motile cilium assembly"/>
    <property type="evidence" value="ECO:0007669"/>
    <property type="project" value="TreeGrafter"/>
</dbReference>
<dbReference type="EMBL" id="SWJQ01001366">
    <property type="protein sequence ID" value="TRZ08394.1"/>
    <property type="molecule type" value="Genomic_DNA"/>
</dbReference>
<protein>
    <recommendedName>
        <fullName evidence="1">FUZ/MON1/HPS1 first Longin domain-containing protein</fullName>
    </recommendedName>
</protein>
<dbReference type="Pfam" id="PF19036">
    <property type="entry name" value="Fuz_longin_1"/>
    <property type="match status" value="1"/>
</dbReference>
<feature type="non-terminal residue" evidence="2">
    <location>
        <position position="156"/>
    </location>
</feature>